<protein>
    <submittedName>
        <fullName evidence="2">Unannotated protein</fullName>
    </submittedName>
</protein>
<feature type="compositionally biased region" description="Low complexity" evidence="1">
    <location>
        <begin position="113"/>
        <end position="126"/>
    </location>
</feature>
<organism evidence="2">
    <name type="scientific">freshwater metagenome</name>
    <dbReference type="NCBI Taxonomy" id="449393"/>
    <lineage>
        <taxon>unclassified sequences</taxon>
        <taxon>metagenomes</taxon>
        <taxon>ecological metagenomes</taxon>
    </lineage>
</organism>
<evidence type="ECO:0000313" key="3">
    <source>
        <dbReference type="EMBL" id="CAB4860083.1"/>
    </source>
</evidence>
<gene>
    <name evidence="2" type="ORF">UFOPK1767_00620</name>
    <name evidence="3" type="ORF">UFOPK3339_00366</name>
</gene>
<evidence type="ECO:0000256" key="1">
    <source>
        <dbReference type="SAM" id="MobiDB-lite"/>
    </source>
</evidence>
<sequence length="172" mass="19104">MSLKDSRRCGNVRECTLARPTNAGSCIVCGKSSTTRWTRLWRDTVRQSASHFTPTAASRFTTRVEESRSTLNLARVFRASKWCSPNCTRVASSAPARTPHRVDCTVSERRWSTHSANASTSSSTVTDRPTRCRSIEVNPEHSTTQQDTGRARRSRPTSTTPSCASWAKRPKG</sequence>
<accession>A0A6J6FMM3</accession>
<dbReference type="AlphaFoldDB" id="A0A6J6FMM3"/>
<reference evidence="2" key="1">
    <citation type="submission" date="2020-05" db="EMBL/GenBank/DDBJ databases">
        <authorList>
            <person name="Chiriac C."/>
            <person name="Salcher M."/>
            <person name="Ghai R."/>
            <person name="Kavagutti S V."/>
        </authorList>
    </citation>
    <scope>NUCLEOTIDE SEQUENCE</scope>
</reference>
<proteinExistence type="predicted"/>
<dbReference type="EMBL" id="CAFBLF010000037">
    <property type="protein sequence ID" value="CAB4860083.1"/>
    <property type="molecule type" value="Genomic_DNA"/>
</dbReference>
<feature type="region of interest" description="Disordered" evidence="1">
    <location>
        <begin position="108"/>
        <end position="172"/>
    </location>
</feature>
<evidence type="ECO:0000313" key="2">
    <source>
        <dbReference type="EMBL" id="CAB4585728.1"/>
    </source>
</evidence>
<dbReference type="EMBL" id="CAEZTZ010000071">
    <property type="protein sequence ID" value="CAB4585728.1"/>
    <property type="molecule type" value="Genomic_DNA"/>
</dbReference>
<name>A0A6J6FMM3_9ZZZZ</name>
<feature type="compositionally biased region" description="Low complexity" evidence="1">
    <location>
        <begin position="156"/>
        <end position="165"/>
    </location>
</feature>